<evidence type="ECO:0000313" key="2">
    <source>
        <dbReference type="EMBL" id="CAB3250442.1"/>
    </source>
</evidence>
<protein>
    <submittedName>
        <fullName evidence="1">Uncharacterized protein</fullName>
    </submittedName>
</protein>
<dbReference type="OrthoDB" id="10625627at2759"/>
<gene>
    <name evidence="2" type="ORF">APLA_LOCUS12720</name>
    <name evidence="1" type="ORF">APLA_LOCUS4649</name>
</gene>
<reference evidence="3 4" key="1">
    <citation type="submission" date="2020-04" db="EMBL/GenBank/DDBJ databases">
        <authorList>
            <person name="Wallbank WR R."/>
            <person name="Pardo Diaz C."/>
            <person name="Kozak K."/>
            <person name="Martin S."/>
            <person name="Jiggins C."/>
            <person name="Moest M."/>
            <person name="Warren A I."/>
            <person name="Byers J.R.P. K."/>
            <person name="Montejo-Kovacevich G."/>
            <person name="Yen C E."/>
        </authorList>
    </citation>
    <scope>NUCLEOTIDE SEQUENCE [LARGE SCALE GENOMIC DNA]</scope>
</reference>
<name>A0A8S0ZH14_ARCPL</name>
<evidence type="ECO:0000313" key="4">
    <source>
        <dbReference type="Proteomes" id="UP000494256"/>
    </source>
</evidence>
<dbReference type="EMBL" id="CADEBC010000540">
    <property type="protein sequence ID" value="CAB3250442.1"/>
    <property type="molecule type" value="Genomic_DNA"/>
</dbReference>
<dbReference type="EMBL" id="CADEBD010000288">
    <property type="protein sequence ID" value="CAB3230572.1"/>
    <property type="molecule type" value="Genomic_DNA"/>
</dbReference>
<dbReference type="Proteomes" id="UP000494256">
    <property type="component" value="Unassembled WGS sequence"/>
</dbReference>
<sequence>MATSSPGPRAALGSQDVPLIHLSHPHAGVGCTLRHSLTWLKRDAHRQHYTLVCTRAQLSGAGGEGCGGCEPEPRGLAAPPARAALPGELIQVASAPRTSRHPQPAAGSCTLPDVGVARARRRVSLPATYALGRINLIRDRAAAFNDP</sequence>
<organism evidence="1 4">
    <name type="scientific">Arctia plantaginis</name>
    <name type="common">Wood tiger moth</name>
    <name type="synonym">Phalaena plantaginis</name>
    <dbReference type="NCBI Taxonomy" id="874455"/>
    <lineage>
        <taxon>Eukaryota</taxon>
        <taxon>Metazoa</taxon>
        <taxon>Ecdysozoa</taxon>
        <taxon>Arthropoda</taxon>
        <taxon>Hexapoda</taxon>
        <taxon>Insecta</taxon>
        <taxon>Pterygota</taxon>
        <taxon>Neoptera</taxon>
        <taxon>Endopterygota</taxon>
        <taxon>Lepidoptera</taxon>
        <taxon>Glossata</taxon>
        <taxon>Ditrysia</taxon>
        <taxon>Noctuoidea</taxon>
        <taxon>Erebidae</taxon>
        <taxon>Arctiinae</taxon>
        <taxon>Arctia</taxon>
    </lineage>
</organism>
<keyword evidence="3" id="KW-1185">Reference proteome</keyword>
<evidence type="ECO:0000313" key="3">
    <source>
        <dbReference type="Proteomes" id="UP000494106"/>
    </source>
</evidence>
<comment type="caution">
    <text evidence="1">The sequence shown here is derived from an EMBL/GenBank/DDBJ whole genome shotgun (WGS) entry which is preliminary data.</text>
</comment>
<dbReference type="AlphaFoldDB" id="A0A8S0ZH14"/>
<proteinExistence type="predicted"/>
<dbReference type="Proteomes" id="UP000494106">
    <property type="component" value="Unassembled WGS sequence"/>
</dbReference>
<accession>A0A8S0ZH14</accession>
<evidence type="ECO:0000313" key="1">
    <source>
        <dbReference type="EMBL" id="CAB3230572.1"/>
    </source>
</evidence>